<evidence type="ECO:0000313" key="1">
    <source>
        <dbReference type="EMBL" id="KAL0066702.1"/>
    </source>
</evidence>
<accession>A0ABR3A2A2</accession>
<reference evidence="1 2" key="1">
    <citation type="submission" date="2024-05" db="EMBL/GenBank/DDBJ databases">
        <title>A draft genome resource for the thread blight pathogen Marasmius tenuissimus strain MS-2.</title>
        <authorList>
            <person name="Yulfo-Soto G.E."/>
            <person name="Baruah I.K."/>
            <person name="Amoako-Attah I."/>
            <person name="Bukari Y."/>
            <person name="Meinhardt L.W."/>
            <person name="Bailey B.A."/>
            <person name="Cohen S.P."/>
        </authorList>
    </citation>
    <scope>NUCLEOTIDE SEQUENCE [LARGE SCALE GENOMIC DNA]</scope>
    <source>
        <strain evidence="1 2">MS-2</strain>
    </source>
</reference>
<name>A0ABR3A2A2_9AGAR</name>
<keyword evidence="2" id="KW-1185">Reference proteome</keyword>
<protein>
    <submittedName>
        <fullName evidence="1">Uncharacterized protein</fullName>
    </submittedName>
</protein>
<organism evidence="1 2">
    <name type="scientific">Marasmius tenuissimus</name>
    <dbReference type="NCBI Taxonomy" id="585030"/>
    <lineage>
        <taxon>Eukaryota</taxon>
        <taxon>Fungi</taxon>
        <taxon>Dikarya</taxon>
        <taxon>Basidiomycota</taxon>
        <taxon>Agaricomycotina</taxon>
        <taxon>Agaricomycetes</taxon>
        <taxon>Agaricomycetidae</taxon>
        <taxon>Agaricales</taxon>
        <taxon>Marasmiineae</taxon>
        <taxon>Marasmiaceae</taxon>
        <taxon>Marasmius</taxon>
    </lineage>
</organism>
<gene>
    <name evidence="1" type="ORF">AAF712_006307</name>
</gene>
<dbReference type="EMBL" id="JBBXMP010000033">
    <property type="protein sequence ID" value="KAL0066702.1"/>
    <property type="molecule type" value="Genomic_DNA"/>
</dbReference>
<comment type="caution">
    <text evidence="1">The sequence shown here is derived from an EMBL/GenBank/DDBJ whole genome shotgun (WGS) entry which is preliminary data.</text>
</comment>
<proteinExistence type="predicted"/>
<evidence type="ECO:0000313" key="2">
    <source>
        <dbReference type="Proteomes" id="UP001437256"/>
    </source>
</evidence>
<sequence length="150" mass="15933">MSCSAALSKTSNHLDVCSGLHSTRSGTKHAYTELNKPKMRYLPIIATLLPLLLAITRAEDNESVCPPGFEVAEVPPGTGNFVCQKISIDCPGGSNRKYVDETTGTHLCCPVGQELVVYDQTTSAGVVCLPFISSPELSSTPGLQQLLQPA</sequence>
<dbReference type="Proteomes" id="UP001437256">
    <property type="component" value="Unassembled WGS sequence"/>
</dbReference>